<sequence>MKYNCKNCGYATENKSNYNKHIKTSSHINLLNSINQINEQKKFICYKCNKEFAHESSLSRHNNYRCIKLHEEIESLKKDFYEYKNRTMEEKDKELQQKETEYLRKQNQMLIDLIKSGKVGTTYNLSVKNYVQQNYPDAPALEGLKNYAQITFDDQDFVDTLVYNYNNNILHEYIGKFLIKHYSKEDPSEQSIWNSDTSRLTYIIKELLSDNNSCWNHDYKGVKTKIRIVNPLLRYIKKALNDYWMNNIDKFRTMEMLSLESMQSKFITIHKIKKDIDNGILASSVIKYMAPNFYMARNDITEINNNFIDN</sequence>
<dbReference type="Gene3D" id="3.30.160.60">
    <property type="entry name" value="Classic Zinc Finger"/>
    <property type="match status" value="1"/>
</dbReference>
<evidence type="ECO:0000259" key="3">
    <source>
        <dbReference type="PROSITE" id="PS50157"/>
    </source>
</evidence>
<evidence type="ECO:0000313" key="5">
    <source>
        <dbReference type="Proteomes" id="UP001162001"/>
    </source>
</evidence>
<dbReference type="EMBL" id="MT418680">
    <property type="protein sequence ID" value="QKF94318.1"/>
    <property type="molecule type" value="Genomic_DNA"/>
</dbReference>
<accession>A0A7D3R292</accession>
<dbReference type="Proteomes" id="UP001162001">
    <property type="component" value="Segment"/>
</dbReference>
<keyword evidence="5" id="KW-1185">Reference proteome</keyword>
<name>A0A7D3R292_9VIRU</name>
<gene>
    <name evidence="4" type="ORF">Fadolivirus_1_860</name>
</gene>
<feature type="domain" description="C2H2-type" evidence="3">
    <location>
        <begin position="3"/>
        <end position="27"/>
    </location>
</feature>
<dbReference type="SUPFAM" id="SSF57667">
    <property type="entry name" value="beta-beta-alpha zinc fingers"/>
    <property type="match status" value="1"/>
</dbReference>
<proteinExistence type="predicted"/>
<feature type="coiled-coil region" evidence="2">
    <location>
        <begin position="81"/>
        <end position="108"/>
    </location>
</feature>
<evidence type="ECO:0000256" key="2">
    <source>
        <dbReference type="SAM" id="Coils"/>
    </source>
</evidence>
<organism evidence="4 5">
    <name type="scientific">Fadolivirus FV1/VV64</name>
    <dbReference type="NCBI Taxonomy" id="3070911"/>
    <lineage>
        <taxon>Viruses</taxon>
        <taxon>Varidnaviria</taxon>
        <taxon>Bamfordvirae</taxon>
        <taxon>Nucleocytoviricota</taxon>
        <taxon>Megaviricetes</taxon>
        <taxon>Imitervirales</taxon>
        <taxon>Mimiviridae</taxon>
        <taxon>Klosneuvirinae</taxon>
        <taxon>Fadolivirus</taxon>
        <taxon>Fadolivirus algeromassiliense</taxon>
    </lineage>
</organism>
<evidence type="ECO:0000313" key="4">
    <source>
        <dbReference type="EMBL" id="QKF94318.1"/>
    </source>
</evidence>
<keyword evidence="2" id="KW-0175">Coiled coil</keyword>
<dbReference type="Pfam" id="PF00096">
    <property type="entry name" value="zf-C2H2"/>
    <property type="match status" value="1"/>
</dbReference>
<keyword evidence="1" id="KW-0862">Zinc</keyword>
<feature type="domain" description="C2H2-type" evidence="3">
    <location>
        <begin position="43"/>
        <end position="75"/>
    </location>
</feature>
<reference evidence="4 5" key="1">
    <citation type="submission" date="2020-04" db="EMBL/GenBank/DDBJ databases">
        <title>Advantages and limits of metagenomic assembly and binning of a giant virus.</title>
        <authorList>
            <person name="Schulz F."/>
            <person name="Andreani J."/>
            <person name="Francis R."/>
            <person name="Boudjemaa H."/>
            <person name="Bou Khalil J.Y."/>
            <person name="Lee J."/>
            <person name="La Scola B."/>
            <person name="Woyke T."/>
        </authorList>
    </citation>
    <scope>NUCLEOTIDE SEQUENCE [LARGE SCALE GENOMIC DNA]</scope>
    <source>
        <strain evidence="4 5">FV1/VV64</strain>
    </source>
</reference>
<protein>
    <submittedName>
        <fullName evidence="4">Zinc finger C2H2-type protein</fullName>
    </submittedName>
</protein>
<dbReference type="SMART" id="SM00355">
    <property type="entry name" value="ZnF_C2H2"/>
    <property type="match status" value="2"/>
</dbReference>
<dbReference type="GO" id="GO:0008270">
    <property type="term" value="F:zinc ion binding"/>
    <property type="evidence" value="ECO:0007669"/>
    <property type="project" value="UniProtKB-KW"/>
</dbReference>
<keyword evidence="1" id="KW-0479">Metal-binding</keyword>
<dbReference type="InterPro" id="IPR036236">
    <property type="entry name" value="Znf_C2H2_sf"/>
</dbReference>
<dbReference type="InterPro" id="IPR013087">
    <property type="entry name" value="Znf_C2H2_type"/>
</dbReference>
<evidence type="ECO:0000256" key="1">
    <source>
        <dbReference type="PROSITE-ProRule" id="PRU00042"/>
    </source>
</evidence>
<dbReference type="PROSITE" id="PS50157">
    <property type="entry name" value="ZINC_FINGER_C2H2_2"/>
    <property type="match status" value="2"/>
</dbReference>
<keyword evidence="1" id="KW-0863">Zinc-finger</keyword>